<sequence length="128" mass="14305">HEVTPTTKFLTNTNNSETESVIRLLSSSKSVVTVSKSTQAFQKTITSRKPVSSESDSEAENERLAAVVVDGQYILENGSLHKEDSGNLKVQVADSSTKNSDEEMHCKKRKLDGNYMIKKKKHKLKKHK</sequence>
<feature type="compositionally biased region" description="Polar residues" evidence="1">
    <location>
        <begin position="42"/>
        <end position="54"/>
    </location>
</feature>
<dbReference type="GeneTree" id="ENSGT00390000010771"/>
<reference evidence="2" key="3">
    <citation type="submission" date="2025-08" db="UniProtKB">
        <authorList>
            <consortium name="Ensembl"/>
        </authorList>
    </citation>
    <scope>IDENTIFICATION</scope>
</reference>
<feature type="region of interest" description="Disordered" evidence="1">
    <location>
        <begin position="42"/>
        <end position="61"/>
    </location>
</feature>
<reference evidence="3" key="1">
    <citation type="journal article" date="2002" name="Science">
        <title>The draft genome of Ciona intestinalis: insights into chordate and vertebrate origins.</title>
        <authorList>
            <person name="Dehal P."/>
            <person name="Satou Y."/>
            <person name="Campbell R.K."/>
            <person name="Chapman J."/>
            <person name="Degnan B."/>
            <person name="De Tomaso A."/>
            <person name="Davidson B."/>
            <person name="Di Gregorio A."/>
            <person name="Gelpke M."/>
            <person name="Goodstein D.M."/>
            <person name="Harafuji N."/>
            <person name="Hastings K.E."/>
            <person name="Ho I."/>
            <person name="Hotta K."/>
            <person name="Huang W."/>
            <person name="Kawashima T."/>
            <person name="Lemaire P."/>
            <person name="Martinez D."/>
            <person name="Meinertzhagen I.A."/>
            <person name="Necula S."/>
            <person name="Nonaka M."/>
            <person name="Putnam N."/>
            <person name="Rash S."/>
            <person name="Saiga H."/>
            <person name="Satake M."/>
            <person name="Terry A."/>
            <person name="Yamada L."/>
            <person name="Wang H.G."/>
            <person name="Awazu S."/>
            <person name="Azumi K."/>
            <person name="Boore J."/>
            <person name="Branno M."/>
            <person name="Chin-Bow S."/>
            <person name="DeSantis R."/>
            <person name="Doyle S."/>
            <person name="Francino P."/>
            <person name="Keys D.N."/>
            <person name="Haga S."/>
            <person name="Hayashi H."/>
            <person name="Hino K."/>
            <person name="Imai K.S."/>
            <person name="Inaba K."/>
            <person name="Kano S."/>
            <person name="Kobayashi K."/>
            <person name="Kobayashi M."/>
            <person name="Lee B.I."/>
            <person name="Makabe K.W."/>
            <person name="Manohar C."/>
            <person name="Matassi G."/>
            <person name="Medina M."/>
            <person name="Mochizuki Y."/>
            <person name="Mount S."/>
            <person name="Morishita T."/>
            <person name="Miura S."/>
            <person name="Nakayama A."/>
            <person name="Nishizaka S."/>
            <person name="Nomoto H."/>
            <person name="Ohta F."/>
            <person name="Oishi K."/>
            <person name="Rigoutsos I."/>
            <person name="Sano M."/>
            <person name="Sasaki A."/>
            <person name="Sasakura Y."/>
            <person name="Shoguchi E."/>
            <person name="Shin-i T."/>
            <person name="Spagnuolo A."/>
            <person name="Stainier D."/>
            <person name="Suzuki M.M."/>
            <person name="Tassy O."/>
            <person name="Takatori N."/>
            <person name="Tokuoka M."/>
            <person name="Yagi K."/>
            <person name="Yoshizaki F."/>
            <person name="Wada S."/>
            <person name="Zhang C."/>
            <person name="Hyatt P.D."/>
            <person name="Larimer F."/>
            <person name="Detter C."/>
            <person name="Doggett N."/>
            <person name="Glavina T."/>
            <person name="Hawkins T."/>
            <person name="Richardson P."/>
            <person name="Lucas S."/>
            <person name="Kohara Y."/>
            <person name="Levine M."/>
            <person name="Satoh N."/>
            <person name="Rokhsar D.S."/>
        </authorList>
    </citation>
    <scope>NUCLEOTIDE SEQUENCE [LARGE SCALE GENOMIC DNA]</scope>
</reference>
<dbReference type="InParanoid" id="H2XYZ4"/>
<dbReference type="EMBL" id="EAAA01001005">
    <property type="status" value="NOT_ANNOTATED_CDS"/>
    <property type="molecule type" value="Genomic_DNA"/>
</dbReference>
<protein>
    <submittedName>
        <fullName evidence="2">Uncharacterized protein</fullName>
    </submittedName>
</protein>
<keyword evidence="3" id="KW-1185">Reference proteome</keyword>
<evidence type="ECO:0000313" key="3">
    <source>
        <dbReference type="Proteomes" id="UP000008144"/>
    </source>
</evidence>
<evidence type="ECO:0000256" key="1">
    <source>
        <dbReference type="SAM" id="MobiDB-lite"/>
    </source>
</evidence>
<reference evidence="2" key="2">
    <citation type="journal article" date="2008" name="Genome Biol.">
        <title>Improved genome assembly and evidence-based global gene model set for the chordate Ciona intestinalis: new insight into intron and operon populations.</title>
        <authorList>
            <person name="Satou Y."/>
            <person name="Mineta K."/>
            <person name="Ogasawara M."/>
            <person name="Sasakura Y."/>
            <person name="Shoguchi E."/>
            <person name="Ueno K."/>
            <person name="Yamada L."/>
            <person name="Matsumoto J."/>
            <person name="Wasserscheid J."/>
            <person name="Dewar K."/>
            <person name="Wiley G.B."/>
            <person name="Macmil S.L."/>
            <person name="Roe B.A."/>
            <person name="Zeller R.W."/>
            <person name="Hastings K.E."/>
            <person name="Lemaire P."/>
            <person name="Lindquist E."/>
            <person name="Endo T."/>
            <person name="Hotta K."/>
            <person name="Inaba K."/>
        </authorList>
    </citation>
    <scope>NUCLEOTIDE SEQUENCE [LARGE SCALE GENOMIC DNA]</scope>
    <source>
        <strain evidence="2">wild type</strain>
    </source>
</reference>
<organism evidence="2 3">
    <name type="scientific">Ciona intestinalis</name>
    <name type="common">Transparent sea squirt</name>
    <name type="synonym">Ascidia intestinalis</name>
    <dbReference type="NCBI Taxonomy" id="7719"/>
    <lineage>
        <taxon>Eukaryota</taxon>
        <taxon>Metazoa</taxon>
        <taxon>Chordata</taxon>
        <taxon>Tunicata</taxon>
        <taxon>Ascidiacea</taxon>
        <taxon>Phlebobranchia</taxon>
        <taxon>Cionidae</taxon>
        <taxon>Ciona</taxon>
    </lineage>
</organism>
<dbReference type="Ensembl" id="ENSCINT00000036774.1">
    <property type="protein sequence ID" value="ENSCINP00000034878.1"/>
    <property type="gene ID" value="ENSCING00000021812.1"/>
</dbReference>
<proteinExistence type="predicted"/>
<dbReference type="HOGENOM" id="CLU_1964453_0_0_1"/>
<reference evidence="2" key="4">
    <citation type="submission" date="2025-09" db="UniProtKB">
        <authorList>
            <consortium name="Ensembl"/>
        </authorList>
    </citation>
    <scope>IDENTIFICATION</scope>
</reference>
<dbReference type="AlphaFoldDB" id="H2XYZ4"/>
<evidence type="ECO:0000313" key="2">
    <source>
        <dbReference type="Ensembl" id="ENSCINP00000034878.1"/>
    </source>
</evidence>
<name>H2XYZ4_CIOIN</name>
<dbReference type="Proteomes" id="UP000008144">
    <property type="component" value="Chromosome 12"/>
</dbReference>
<accession>H2XYZ4</accession>